<accession>A0A2I0JAF1</accession>
<protein>
    <submittedName>
        <fullName evidence="1">Uncharacterized protein</fullName>
    </submittedName>
</protein>
<proteinExistence type="predicted"/>
<name>A0A2I0JAF1_PUNGR</name>
<dbReference type="Proteomes" id="UP000233551">
    <property type="component" value="Unassembled WGS sequence"/>
</dbReference>
<sequence>MEVGSRPHIGSLRPRIYRDLELEIPVNSGARATNRRPRAYPRGFRRPLWVSKTSVVGSGLLIGGQASSPFFLGILGSNCKTVESLR</sequence>
<evidence type="ECO:0000313" key="1">
    <source>
        <dbReference type="EMBL" id="PKI53239.1"/>
    </source>
</evidence>
<organism evidence="1 2">
    <name type="scientific">Punica granatum</name>
    <name type="common">Pomegranate</name>
    <dbReference type="NCBI Taxonomy" id="22663"/>
    <lineage>
        <taxon>Eukaryota</taxon>
        <taxon>Viridiplantae</taxon>
        <taxon>Streptophyta</taxon>
        <taxon>Embryophyta</taxon>
        <taxon>Tracheophyta</taxon>
        <taxon>Spermatophyta</taxon>
        <taxon>Magnoliopsida</taxon>
        <taxon>eudicotyledons</taxon>
        <taxon>Gunneridae</taxon>
        <taxon>Pentapetalae</taxon>
        <taxon>rosids</taxon>
        <taxon>malvids</taxon>
        <taxon>Myrtales</taxon>
        <taxon>Lythraceae</taxon>
        <taxon>Punica</taxon>
    </lineage>
</organism>
<dbReference type="EMBL" id="PGOL01001870">
    <property type="protein sequence ID" value="PKI53239.1"/>
    <property type="molecule type" value="Genomic_DNA"/>
</dbReference>
<reference evidence="1 2" key="1">
    <citation type="submission" date="2017-11" db="EMBL/GenBank/DDBJ databases">
        <title>De-novo sequencing of pomegranate (Punica granatum L.) genome.</title>
        <authorList>
            <person name="Akparov Z."/>
            <person name="Amiraslanov A."/>
            <person name="Hajiyeva S."/>
            <person name="Abbasov M."/>
            <person name="Kaur K."/>
            <person name="Hamwieh A."/>
            <person name="Solovyev V."/>
            <person name="Salamov A."/>
            <person name="Braich B."/>
            <person name="Kosarev P."/>
            <person name="Mahmoud A."/>
            <person name="Hajiyev E."/>
            <person name="Babayeva S."/>
            <person name="Izzatullayeva V."/>
            <person name="Mammadov A."/>
            <person name="Mammadov A."/>
            <person name="Sharifova S."/>
            <person name="Ojaghi J."/>
            <person name="Eynullazada K."/>
            <person name="Bayramov B."/>
            <person name="Abdulazimova A."/>
            <person name="Shahmuradov I."/>
        </authorList>
    </citation>
    <scope>NUCLEOTIDE SEQUENCE [LARGE SCALE GENOMIC DNA]</scope>
    <source>
        <strain evidence="2">cv. AG2017</strain>
        <tissue evidence="1">Leaf</tissue>
    </source>
</reference>
<keyword evidence="2" id="KW-1185">Reference proteome</keyword>
<evidence type="ECO:0000313" key="2">
    <source>
        <dbReference type="Proteomes" id="UP000233551"/>
    </source>
</evidence>
<gene>
    <name evidence="1" type="ORF">CRG98_026371</name>
</gene>
<dbReference type="AlphaFoldDB" id="A0A2I0JAF1"/>
<comment type="caution">
    <text evidence="1">The sequence shown here is derived from an EMBL/GenBank/DDBJ whole genome shotgun (WGS) entry which is preliminary data.</text>
</comment>